<dbReference type="GO" id="GO:0004143">
    <property type="term" value="F:ATP-dependent diacylglycerol kinase activity"/>
    <property type="evidence" value="ECO:0007669"/>
    <property type="project" value="TreeGrafter"/>
</dbReference>
<dbReference type="GO" id="GO:0008654">
    <property type="term" value="P:phospholipid biosynthetic process"/>
    <property type="evidence" value="ECO:0007669"/>
    <property type="project" value="UniProtKB-KW"/>
</dbReference>
<gene>
    <name evidence="14" type="ORF">IAB44_10300</name>
</gene>
<comment type="cofactor">
    <cofactor evidence="1">
        <name>Mg(2+)</name>
        <dbReference type="ChEBI" id="CHEBI:18420"/>
    </cofactor>
</comment>
<evidence type="ECO:0000313" key="14">
    <source>
        <dbReference type="EMBL" id="HIS31920.1"/>
    </source>
</evidence>
<keyword evidence="7 14" id="KW-0418">Kinase</keyword>
<keyword evidence="6" id="KW-0547">Nucleotide-binding</keyword>
<keyword evidence="3" id="KW-0444">Lipid biosynthesis</keyword>
<dbReference type="SMART" id="SM00046">
    <property type="entry name" value="DAGKc"/>
    <property type="match status" value="1"/>
</dbReference>
<evidence type="ECO:0000256" key="4">
    <source>
        <dbReference type="ARBA" id="ARBA00022679"/>
    </source>
</evidence>
<evidence type="ECO:0000256" key="5">
    <source>
        <dbReference type="ARBA" id="ARBA00022723"/>
    </source>
</evidence>
<dbReference type="InterPro" id="IPR045540">
    <property type="entry name" value="YegS/DAGK_C"/>
</dbReference>
<evidence type="ECO:0000256" key="2">
    <source>
        <dbReference type="ARBA" id="ARBA00005983"/>
    </source>
</evidence>
<keyword evidence="9" id="KW-0460">Magnesium</keyword>
<dbReference type="SUPFAM" id="SSF111331">
    <property type="entry name" value="NAD kinase/diacylglycerol kinase-like"/>
    <property type="match status" value="1"/>
</dbReference>
<dbReference type="Pfam" id="PF00781">
    <property type="entry name" value="DAGK_cat"/>
    <property type="match status" value="1"/>
</dbReference>
<protein>
    <submittedName>
        <fullName evidence="14">Diacylglycerol kinase family lipid kinase</fullName>
    </submittedName>
</protein>
<dbReference type="Gene3D" id="3.40.50.10330">
    <property type="entry name" value="Probable inorganic polyphosphate/atp-NAD kinase, domain 1"/>
    <property type="match status" value="1"/>
</dbReference>
<evidence type="ECO:0000256" key="8">
    <source>
        <dbReference type="ARBA" id="ARBA00022840"/>
    </source>
</evidence>
<dbReference type="GO" id="GO:0005524">
    <property type="term" value="F:ATP binding"/>
    <property type="evidence" value="ECO:0007669"/>
    <property type="project" value="UniProtKB-KW"/>
</dbReference>
<keyword evidence="8" id="KW-0067">ATP-binding</keyword>
<dbReference type="PROSITE" id="PS50146">
    <property type="entry name" value="DAGK"/>
    <property type="match status" value="1"/>
</dbReference>
<comment type="caution">
    <text evidence="14">The sequence shown here is derived from an EMBL/GenBank/DDBJ whole genome shotgun (WGS) entry which is preliminary data.</text>
</comment>
<evidence type="ECO:0000256" key="3">
    <source>
        <dbReference type="ARBA" id="ARBA00022516"/>
    </source>
</evidence>
<feature type="domain" description="DAGKc" evidence="13">
    <location>
        <begin position="1"/>
        <end position="130"/>
    </location>
</feature>
<evidence type="ECO:0000256" key="12">
    <source>
        <dbReference type="ARBA" id="ARBA00023264"/>
    </source>
</evidence>
<dbReference type="Proteomes" id="UP000823935">
    <property type="component" value="Unassembled WGS sequence"/>
</dbReference>
<proteinExistence type="inferred from homology"/>
<evidence type="ECO:0000313" key="15">
    <source>
        <dbReference type="Proteomes" id="UP000823935"/>
    </source>
</evidence>
<evidence type="ECO:0000256" key="11">
    <source>
        <dbReference type="ARBA" id="ARBA00023209"/>
    </source>
</evidence>
<keyword evidence="5" id="KW-0479">Metal-binding</keyword>
<comment type="similarity">
    <text evidence="2">Belongs to the diacylglycerol/lipid kinase family.</text>
</comment>
<dbReference type="GO" id="GO:0046872">
    <property type="term" value="F:metal ion binding"/>
    <property type="evidence" value="ECO:0007669"/>
    <property type="project" value="UniProtKB-KW"/>
</dbReference>
<reference evidence="14" key="1">
    <citation type="submission" date="2020-10" db="EMBL/GenBank/DDBJ databases">
        <authorList>
            <person name="Gilroy R."/>
        </authorList>
    </citation>
    <scope>NUCLEOTIDE SEQUENCE</scope>
    <source>
        <strain evidence="14">CHK190-19873</strain>
    </source>
</reference>
<dbReference type="AlphaFoldDB" id="A0A9D1ETY6"/>
<dbReference type="Gene3D" id="2.60.200.40">
    <property type="match status" value="1"/>
</dbReference>
<keyword evidence="4" id="KW-0808">Transferase</keyword>
<dbReference type="Pfam" id="PF19279">
    <property type="entry name" value="YegS_C"/>
    <property type="match status" value="1"/>
</dbReference>
<organism evidence="14 15">
    <name type="scientific">Candidatus Limivivens intestinipullorum</name>
    <dbReference type="NCBI Taxonomy" id="2840858"/>
    <lineage>
        <taxon>Bacteria</taxon>
        <taxon>Bacillati</taxon>
        <taxon>Bacillota</taxon>
        <taxon>Clostridia</taxon>
        <taxon>Lachnospirales</taxon>
        <taxon>Lachnospiraceae</taxon>
        <taxon>Lachnospiraceae incertae sedis</taxon>
        <taxon>Candidatus Limivivens</taxon>
    </lineage>
</organism>
<reference evidence="14" key="2">
    <citation type="journal article" date="2021" name="PeerJ">
        <title>Extensive microbial diversity within the chicken gut microbiome revealed by metagenomics and culture.</title>
        <authorList>
            <person name="Gilroy R."/>
            <person name="Ravi A."/>
            <person name="Getino M."/>
            <person name="Pursley I."/>
            <person name="Horton D.L."/>
            <person name="Alikhan N.F."/>
            <person name="Baker D."/>
            <person name="Gharbi K."/>
            <person name="Hall N."/>
            <person name="Watson M."/>
            <person name="Adriaenssens E.M."/>
            <person name="Foster-Nyarko E."/>
            <person name="Jarju S."/>
            <person name="Secka A."/>
            <person name="Antonio M."/>
            <person name="Oren A."/>
            <person name="Chaudhuri R.R."/>
            <person name="La Ragione R."/>
            <person name="Hildebrand F."/>
            <person name="Pallen M.J."/>
        </authorList>
    </citation>
    <scope>NUCLEOTIDE SEQUENCE</scope>
    <source>
        <strain evidence="14">CHK190-19873</strain>
    </source>
</reference>
<evidence type="ECO:0000256" key="1">
    <source>
        <dbReference type="ARBA" id="ARBA00001946"/>
    </source>
</evidence>
<keyword evidence="10" id="KW-0443">Lipid metabolism</keyword>
<dbReference type="InterPro" id="IPR050187">
    <property type="entry name" value="Lipid_Phosphate_FormReg"/>
</dbReference>
<name>A0A9D1ETY6_9FIRM</name>
<keyword evidence="12" id="KW-1208">Phospholipid metabolism</keyword>
<dbReference type="InterPro" id="IPR017438">
    <property type="entry name" value="ATP-NAD_kinase_N"/>
</dbReference>
<sequence>MKKVLLIINPRAGKGLIKGSVLSVVDILIKNDMDVTIYTTQRRLDAYEVARERAGEFEMVICSGGDGTLDEVVTGLLDGKHTCPVGYIPAGSTNDFAHSLRIPSKMTEAARIVANGKPFACDIGSFGKNYFVYIAAFGVFTEVSYKTNQDMKNLIGHLAYVLEGAKSIFNIKTYRLRIETRDVTLVGDFIYGMVANSESVGGFRNITGKNIRLDDGLFEVVLIRKPATPLDWEPILSGLLTRDVDNEHVYFFKADWVKITTEEEIPWTLDGEDGGKHKNVEIRNLKQAVQIMVKKE</sequence>
<dbReference type="EMBL" id="DVIQ01000061">
    <property type="protein sequence ID" value="HIS31920.1"/>
    <property type="molecule type" value="Genomic_DNA"/>
</dbReference>
<evidence type="ECO:0000256" key="6">
    <source>
        <dbReference type="ARBA" id="ARBA00022741"/>
    </source>
</evidence>
<keyword evidence="11" id="KW-0594">Phospholipid biosynthesis</keyword>
<dbReference type="PANTHER" id="PTHR12358:SF106">
    <property type="entry name" value="LIPID KINASE YEGS"/>
    <property type="match status" value="1"/>
</dbReference>
<dbReference type="PANTHER" id="PTHR12358">
    <property type="entry name" value="SPHINGOSINE KINASE"/>
    <property type="match status" value="1"/>
</dbReference>
<dbReference type="NCBIfam" id="TIGR00147">
    <property type="entry name" value="YegS/Rv2252/BmrU family lipid kinase"/>
    <property type="match status" value="1"/>
</dbReference>
<dbReference type="InterPro" id="IPR005218">
    <property type="entry name" value="Diacylglycerol/lipid_kinase"/>
</dbReference>
<dbReference type="InterPro" id="IPR001206">
    <property type="entry name" value="Diacylglycerol_kinase_cat_dom"/>
</dbReference>
<accession>A0A9D1ETY6</accession>
<evidence type="ECO:0000256" key="9">
    <source>
        <dbReference type="ARBA" id="ARBA00022842"/>
    </source>
</evidence>
<evidence type="ECO:0000259" key="13">
    <source>
        <dbReference type="PROSITE" id="PS50146"/>
    </source>
</evidence>
<evidence type="ECO:0000256" key="10">
    <source>
        <dbReference type="ARBA" id="ARBA00023098"/>
    </source>
</evidence>
<dbReference type="GO" id="GO:0005886">
    <property type="term" value="C:plasma membrane"/>
    <property type="evidence" value="ECO:0007669"/>
    <property type="project" value="TreeGrafter"/>
</dbReference>
<dbReference type="InterPro" id="IPR016064">
    <property type="entry name" value="NAD/diacylglycerol_kinase_sf"/>
</dbReference>
<evidence type="ECO:0000256" key="7">
    <source>
        <dbReference type="ARBA" id="ARBA00022777"/>
    </source>
</evidence>